<dbReference type="Pfam" id="PF01131">
    <property type="entry name" value="Topoisom_bac"/>
    <property type="match status" value="1"/>
</dbReference>
<proteinExistence type="inferred from homology"/>
<dbReference type="GO" id="GO:0006281">
    <property type="term" value="P:DNA repair"/>
    <property type="evidence" value="ECO:0007669"/>
    <property type="project" value="TreeGrafter"/>
</dbReference>
<evidence type="ECO:0000256" key="12">
    <source>
        <dbReference type="ARBA" id="ARBA00032877"/>
    </source>
</evidence>
<evidence type="ECO:0000256" key="8">
    <source>
        <dbReference type="ARBA" id="ARBA00023235"/>
    </source>
</evidence>
<feature type="region of interest" description="Disordered" evidence="13">
    <location>
        <begin position="444"/>
        <end position="467"/>
    </location>
</feature>
<reference evidence="17" key="1">
    <citation type="submission" date="2018-08" db="EMBL/GenBank/DDBJ databases">
        <authorList>
            <person name="Chevrot R."/>
        </authorList>
    </citation>
    <scope>NUCLEOTIDE SEQUENCE [LARGE SCALE GENOMIC DNA]</scope>
</reference>
<dbReference type="InterPro" id="IPR006171">
    <property type="entry name" value="TOPRIM_dom"/>
</dbReference>
<dbReference type="InterPro" id="IPR023405">
    <property type="entry name" value="Topo_IA_core_domain"/>
</dbReference>
<evidence type="ECO:0000256" key="11">
    <source>
        <dbReference type="ARBA" id="ARBA00032235"/>
    </source>
</evidence>
<dbReference type="GO" id="GO:0006310">
    <property type="term" value="P:DNA recombination"/>
    <property type="evidence" value="ECO:0007669"/>
    <property type="project" value="TreeGrafter"/>
</dbReference>
<dbReference type="PRINTS" id="PR00417">
    <property type="entry name" value="PRTPISMRASEI"/>
</dbReference>
<evidence type="ECO:0000256" key="3">
    <source>
        <dbReference type="ARBA" id="ARBA00012891"/>
    </source>
</evidence>
<dbReference type="InterPro" id="IPR023406">
    <property type="entry name" value="Topo_IA_AS"/>
</dbReference>
<dbReference type="Gene3D" id="3.40.50.140">
    <property type="match status" value="1"/>
</dbReference>
<dbReference type="GO" id="GO:0003677">
    <property type="term" value="F:DNA binding"/>
    <property type="evidence" value="ECO:0007669"/>
    <property type="project" value="UniProtKB-KW"/>
</dbReference>
<keyword evidence="8 16" id="KW-0413">Isomerase</keyword>
<evidence type="ECO:0000256" key="10">
    <source>
        <dbReference type="ARBA" id="ARBA00031985"/>
    </source>
</evidence>
<protein>
    <recommendedName>
        <fullName evidence="3">DNA topoisomerase</fullName>
        <ecNumber evidence="3">5.6.2.1</ecNumber>
    </recommendedName>
    <alternativeName>
        <fullName evidence="12">Omega-protein</fullName>
    </alternativeName>
    <alternativeName>
        <fullName evidence="11">Relaxing enzyme</fullName>
    </alternativeName>
    <alternativeName>
        <fullName evidence="9">Swivelase</fullName>
    </alternativeName>
    <alternativeName>
        <fullName evidence="10">Untwisting enzyme</fullName>
    </alternativeName>
</protein>
<dbReference type="CDD" id="cd00186">
    <property type="entry name" value="TOP1Ac"/>
    <property type="match status" value="1"/>
</dbReference>
<evidence type="ECO:0000256" key="13">
    <source>
        <dbReference type="SAM" id="MobiDB-lite"/>
    </source>
</evidence>
<dbReference type="NCBIfam" id="TIGR01056">
    <property type="entry name" value="topB"/>
    <property type="match status" value="1"/>
</dbReference>
<keyword evidence="7" id="KW-0238">DNA-binding</keyword>
<dbReference type="InterPro" id="IPR013497">
    <property type="entry name" value="Topo_IA_cen"/>
</dbReference>
<sequence length="722" mass="82470">MKGRNGCMKSLVLAEKPSVGREIARVLGCRTSHKQYFEGPDYVVTWALGHLVGLAEPEDYDKKYQTWNLEDLPMIPQKMKLKVLRESSHQFKVVQQLCKRQDIKELIVATDAAREGELLARWVMEMVKWNKPFRRLWISSQTDKAIKEGFRQLKPGNQFDRLYESARCRAEADWLIGLNVTRALTCKFETPLSAGRVQTPTLAMMMSREQEIKNFRSEEYDTIHVDCGGFEAVWRGVNGDGRFFNEQAAQATAAKLQNGRQAIVTELKKSTKSEPHPLAYDLTELQRDANRRYGFSAKQTSNVLQRLYEQHKLVTYPRTDSRYLSSDMVGTLKERLSAMAIGPYASVAKSLMRGSLSVTKRIVDDSKVTDHHAIIPTDEPLRLSALSTDERKLYDLIARRYLALFLPAAKFEQVAVTIEIGGERLYAKGRTMLDSGWRQAYEGDWDDASSNEDQEHDNQSAWNKDQRLPSLTQGEKLAVKRVMTRRDRTKPPARYTEATLLTQMEKHGLGTPATRADIIEKLVSSDTIERQGASLQPTGKGEQLIRLTSEQLRSPELTARWERELERIARGEARTSSFMNQIRDMTEQLVKEVKTSSAEYKPHNLTNRHCPECGSRLMERKSKRGTRLICSSKSCEYKRSDEKQLSNRRCPQCHKKMEFKIGKAGKYVQCLACNITEKLEEGGGKARKHETRNLIKKYEKQESIGNSLGDLLKAAMAKQEEQ</sequence>
<dbReference type="EC" id="5.6.2.1" evidence="3"/>
<dbReference type="PROSITE" id="PS50880">
    <property type="entry name" value="TOPRIM"/>
    <property type="match status" value="1"/>
</dbReference>
<dbReference type="InterPro" id="IPR034144">
    <property type="entry name" value="TOPRIM_TopoIII"/>
</dbReference>
<keyword evidence="5" id="KW-0460">Magnesium</keyword>
<dbReference type="CDD" id="cd03362">
    <property type="entry name" value="TOPRIM_TopoIA_TopoIII"/>
    <property type="match status" value="1"/>
</dbReference>
<dbReference type="PANTHER" id="PTHR11390:SF21">
    <property type="entry name" value="DNA TOPOISOMERASE 3-ALPHA"/>
    <property type="match status" value="1"/>
</dbReference>
<dbReference type="PROSITE" id="PS00396">
    <property type="entry name" value="TOPO_IA_1"/>
    <property type="match status" value="1"/>
</dbReference>
<comment type="catalytic activity">
    <reaction evidence="1">
        <text>ATP-independent breakage of single-stranded DNA, followed by passage and rejoining.</text>
        <dbReference type="EC" id="5.6.2.1"/>
    </reaction>
</comment>
<dbReference type="SMART" id="SM00493">
    <property type="entry name" value="TOPRIM"/>
    <property type="match status" value="1"/>
</dbReference>
<feature type="domain" description="Topo IA-type catalytic" evidence="15">
    <location>
        <begin position="159"/>
        <end position="590"/>
    </location>
</feature>
<evidence type="ECO:0000256" key="5">
    <source>
        <dbReference type="ARBA" id="ARBA00022842"/>
    </source>
</evidence>
<dbReference type="Gene3D" id="1.10.460.10">
    <property type="entry name" value="Topoisomerase I, domain 2"/>
    <property type="match status" value="1"/>
</dbReference>
<evidence type="ECO:0000256" key="7">
    <source>
        <dbReference type="ARBA" id="ARBA00023125"/>
    </source>
</evidence>
<evidence type="ECO:0000259" key="14">
    <source>
        <dbReference type="PROSITE" id="PS50880"/>
    </source>
</evidence>
<name>A0A383RG51_PAEAL</name>
<dbReference type="Gene3D" id="1.10.290.10">
    <property type="entry name" value="Topoisomerase I, domain 4"/>
    <property type="match status" value="1"/>
</dbReference>
<dbReference type="PROSITE" id="PS52039">
    <property type="entry name" value="TOPO_IA_2"/>
    <property type="match status" value="1"/>
</dbReference>
<dbReference type="PANTHER" id="PTHR11390">
    <property type="entry name" value="PROKARYOTIC DNA TOPOISOMERASE"/>
    <property type="match status" value="1"/>
</dbReference>
<gene>
    <name evidence="16" type="primary">topB</name>
    <name evidence="16" type="ORF">PBLR_14499</name>
</gene>
<dbReference type="FunFam" id="1.10.290.10:FF:000004">
    <property type="entry name" value="DNA topoisomerase 3"/>
    <property type="match status" value="1"/>
</dbReference>
<evidence type="ECO:0000256" key="1">
    <source>
        <dbReference type="ARBA" id="ARBA00000213"/>
    </source>
</evidence>
<evidence type="ECO:0000256" key="2">
    <source>
        <dbReference type="ARBA" id="ARBA00009446"/>
    </source>
</evidence>
<dbReference type="InterPro" id="IPR000380">
    <property type="entry name" value="Topo_IA"/>
</dbReference>
<feature type="domain" description="Toprim" evidence="14">
    <location>
        <begin position="9"/>
        <end position="140"/>
    </location>
</feature>
<dbReference type="GO" id="GO:0046872">
    <property type="term" value="F:metal ion binding"/>
    <property type="evidence" value="ECO:0007669"/>
    <property type="project" value="UniProtKB-KW"/>
</dbReference>
<dbReference type="InterPro" id="IPR003602">
    <property type="entry name" value="Topo_IA_DNA-bd_dom"/>
</dbReference>
<evidence type="ECO:0000256" key="9">
    <source>
        <dbReference type="ARBA" id="ARBA00030003"/>
    </source>
</evidence>
<dbReference type="Proteomes" id="UP000304148">
    <property type="component" value="Chromosome"/>
</dbReference>
<evidence type="ECO:0000259" key="15">
    <source>
        <dbReference type="PROSITE" id="PS52039"/>
    </source>
</evidence>
<dbReference type="Gene3D" id="2.70.20.10">
    <property type="entry name" value="Topoisomerase I, domain 3"/>
    <property type="match status" value="1"/>
</dbReference>
<evidence type="ECO:0000256" key="4">
    <source>
        <dbReference type="ARBA" id="ARBA00022723"/>
    </source>
</evidence>
<keyword evidence="6" id="KW-0799">Topoisomerase</keyword>
<dbReference type="EMBL" id="LS992241">
    <property type="protein sequence ID" value="SYX86077.1"/>
    <property type="molecule type" value="Genomic_DNA"/>
</dbReference>
<keyword evidence="4" id="KW-0479">Metal-binding</keyword>
<comment type="similarity">
    <text evidence="2">Belongs to the type IA topoisomerase family.</text>
</comment>
<dbReference type="AlphaFoldDB" id="A0A383RG51"/>
<dbReference type="InterPro" id="IPR003601">
    <property type="entry name" value="Topo_IA_2"/>
</dbReference>
<dbReference type="InterPro" id="IPR013824">
    <property type="entry name" value="Topo_IA_cen_sub1"/>
</dbReference>
<feature type="compositionally biased region" description="Acidic residues" evidence="13">
    <location>
        <begin position="444"/>
        <end position="455"/>
    </location>
</feature>
<evidence type="ECO:0000256" key="6">
    <source>
        <dbReference type="ARBA" id="ARBA00023029"/>
    </source>
</evidence>
<dbReference type="InterPro" id="IPR013826">
    <property type="entry name" value="Topo_IA_cen_sub3"/>
</dbReference>
<accession>A0A383RG51</accession>
<dbReference type="SUPFAM" id="SSF56712">
    <property type="entry name" value="Prokaryotic type I DNA topoisomerase"/>
    <property type="match status" value="1"/>
</dbReference>
<dbReference type="GO" id="GO:0043597">
    <property type="term" value="C:cytoplasmic replication fork"/>
    <property type="evidence" value="ECO:0007669"/>
    <property type="project" value="TreeGrafter"/>
</dbReference>
<dbReference type="Pfam" id="PF01751">
    <property type="entry name" value="Toprim"/>
    <property type="match status" value="1"/>
</dbReference>
<dbReference type="GO" id="GO:0003917">
    <property type="term" value="F:DNA topoisomerase type I (single strand cut, ATP-independent) activity"/>
    <property type="evidence" value="ECO:0007669"/>
    <property type="project" value="UniProtKB-EC"/>
</dbReference>
<dbReference type="SMART" id="SM00437">
    <property type="entry name" value="TOP1Ac"/>
    <property type="match status" value="1"/>
</dbReference>
<dbReference type="InterPro" id="IPR013825">
    <property type="entry name" value="Topo_IA_cen_sub2"/>
</dbReference>
<evidence type="ECO:0000313" key="16">
    <source>
        <dbReference type="EMBL" id="SYX86077.1"/>
    </source>
</evidence>
<evidence type="ECO:0000313" key="17">
    <source>
        <dbReference type="Proteomes" id="UP000304148"/>
    </source>
</evidence>
<organism evidence="16 17">
    <name type="scientific">Paenibacillus alvei</name>
    <name type="common">Bacillus alvei</name>
    <dbReference type="NCBI Taxonomy" id="44250"/>
    <lineage>
        <taxon>Bacteria</taxon>
        <taxon>Bacillati</taxon>
        <taxon>Bacillota</taxon>
        <taxon>Bacilli</taxon>
        <taxon>Bacillales</taxon>
        <taxon>Paenibacillaceae</taxon>
        <taxon>Paenibacillus</taxon>
    </lineage>
</organism>
<dbReference type="NCBIfam" id="NF005829">
    <property type="entry name" value="PRK07726.1"/>
    <property type="match status" value="1"/>
</dbReference>
<dbReference type="SMART" id="SM00436">
    <property type="entry name" value="TOP1Bc"/>
    <property type="match status" value="1"/>
</dbReference>
<dbReference type="GO" id="GO:0006265">
    <property type="term" value="P:DNA topological change"/>
    <property type="evidence" value="ECO:0007669"/>
    <property type="project" value="InterPro"/>
</dbReference>
<dbReference type="InterPro" id="IPR005738">
    <property type="entry name" value="TopoIII"/>
</dbReference>